<dbReference type="Gene3D" id="3.30.160.60">
    <property type="entry name" value="Classic Zinc Finger"/>
    <property type="match status" value="2"/>
</dbReference>
<evidence type="ECO:0000259" key="9">
    <source>
        <dbReference type="PROSITE" id="PS50157"/>
    </source>
</evidence>
<evidence type="ECO:0000313" key="11">
    <source>
        <dbReference type="Proteomes" id="UP000279236"/>
    </source>
</evidence>
<protein>
    <recommendedName>
        <fullName evidence="9">C2H2-type domain-containing protein</fullName>
    </recommendedName>
</protein>
<comment type="subcellular location">
    <subcellularLocation>
        <location evidence="1">Nucleus</location>
    </subcellularLocation>
</comment>
<dbReference type="Proteomes" id="UP000279236">
    <property type="component" value="Unassembled WGS sequence"/>
</dbReference>
<dbReference type="PANTHER" id="PTHR40626:SF11">
    <property type="entry name" value="ZINC FINGER PROTEIN YPR022C"/>
    <property type="match status" value="1"/>
</dbReference>
<dbReference type="FunFam" id="3.30.160.60:FF:000110">
    <property type="entry name" value="Zinc finger protein-like"/>
    <property type="match status" value="1"/>
</dbReference>
<dbReference type="EMBL" id="RSCE01000010">
    <property type="protein sequence ID" value="RSH79192.1"/>
    <property type="molecule type" value="Genomic_DNA"/>
</dbReference>
<dbReference type="PANTHER" id="PTHR40626">
    <property type="entry name" value="MIP31509P"/>
    <property type="match status" value="1"/>
</dbReference>
<evidence type="ECO:0000256" key="4">
    <source>
        <dbReference type="ARBA" id="ARBA00022771"/>
    </source>
</evidence>
<reference evidence="10 11" key="1">
    <citation type="submission" date="2018-11" db="EMBL/GenBank/DDBJ databases">
        <title>Genome sequence of Apiotrichum porosum DSM 27194.</title>
        <authorList>
            <person name="Aliyu H."/>
            <person name="Gorte O."/>
            <person name="Ochsenreither K."/>
        </authorList>
    </citation>
    <scope>NUCLEOTIDE SEQUENCE [LARGE SCALE GENOMIC DNA]</scope>
    <source>
        <strain evidence="10 11">DSM 27194</strain>
    </source>
</reference>
<evidence type="ECO:0000256" key="6">
    <source>
        <dbReference type="ARBA" id="ARBA00023242"/>
    </source>
</evidence>
<sequence>MDRLDETPAKICGVCGRAFTKTAHLIRHSRSHAEEKPFSCSVCNKGFARTDALQRHERTLHSAKRRRTGSTFAADSSDGADPADPASQATDVFPSAETFAANPMGVHSWYGEQQGNGLLSTSTGIVDMGLMEAVVPNSISPQSSFFSAFPTSAIPSTGPEVNDMIAEWLNQDTGILASDRALAALFSTPNDTEHQSTGLGGGHVSVQPASSRPFSSHGTAQGDSSLNTTRQPYTSEWLLQSQGPQAQHGRSPVDSNPGVDGPRSVPRSTATARSASNTRTILVADTWESGVTIPHSSDYSSSRPGSPQPPELTSPEQVVGQLEFRGQYDRDTVIPIGCMFVGTQSARDSGRWIHQRLHLSTVLARDTDMALEGTRAEVIISSILGQAFSFLYGQPKQMLTAETYHEPLCTMARRSGLFTKIKPNPMSYDDIEHVDSATLIRKWKQWARNETLRRVTLGITIQGAESTVYSGVARLISAEVTPADHFSDALFEAEDAETWRALLGRLERGQEVPDDTTMPATPEIFQPTVLLSQALVHCYMLRQLAKTPFGESLPLRELSGFFDYTMPLAKDVGILHTLSNPRDAVAPHKRSFAVLWHYLWVVRLAPTSLIEEAAGRTGSPSPDSLLEVQAWVTTPAARLATLHCGHILSRATDLNDLGFLLPRVIFQATVVLLCYCSFVHLPVEPAEVIDILKVVEWERLVHLYDLISGDASKGGDGVRSVPSDMLQTPQERYLAKGVGVVRVPGFIEGKEKHMDTFSLRSASNLLLRRCTPWGIGATLGDILSNISF</sequence>
<dbReference type="GO" id="GO:0008270">
    <property type="term" value="F:zinc ion binding"/>
    <property type="evidence" value="ECO:0007669"/>
    <property type="project" value="UniProtKB-KW"/>
</dbReference>
<dbReference type="STRING" id="105984.A0A427XK70"/>
<dbReference type="PROSITE" id="PS50157">
    <property type="entry name" value="ZINC_FINGER_C2H2_2"/>
    <property type="match status" value="2"/>
</dbReference>
<gene>
    <name evidence="10" type="ORF">EHS24_001231</name>
</gene>
<keyword evidence="4 7" id="KW-0863">Zinc-finger</keyword>
<dbReference type="InterPro" id="IPR036236">
    <property type="entry name" value="Znf_C2H2_sf"/>
</dbReference>
<feature type="compositionally biased region" description="Low complexity" evidence="8">
    <location>
        <begin position="294"/>
        <end position="305"/>
    </location>
</feature>
<dbReference type="AlphaFoldDB" id="A0A427XK70"/>
<dbReference type="GO" id="GO:0005634">
    <property type="term" value="C:nucleus"/>
    <property type="evidence" value="ECO:0007669"/>
    <property type="project" value="UniProtKB-SubCell"/>
</dbReference>
<keyword evidence="5" id="KW-0862">Zinc</keyword>
<name>A0A427XK70_9TREE</name>
<keyword evidence="6" id="KW-0539">Nucleus</keyword>
<evidence type="ECO:0000256" key="7">
    <source>
        <dbReference type="PROSITE-ProRule" id="PRU00042"/>
    </source>
</evidence>
<dbReference type="Pfam" id="PF00096">
    <property type="entry name" value="zf-C2H2"/>
    <property type="match status" value="2"/>
</dbReference>
<feature type="compositionally biased region" description="Polar residues" evidence="8">
    <location>
        <begin position="207"/>
        <end position="245"/>
    </location>
</feature>
<dbReference type="OrthoDB" id="1405595at2759"/>
<dbReference type="GO" id="GO:0000785">
    <property type="term" value="C:chromatin"/>
    <property type="evidence" value="ECO:0007669"/>
    <property type="project" value="TreeGrafter"/>
</dbReference>
<feature type="region of interest" description="Disordered" evidence="8">
    <location>
        <begin position="190"/>
        <end position="277"/>
    </location>
</feature>
<proteinExistence type="predicted"/>
<feature type="compositionally biased region" description="Low complexity" evidence="8">
    <location>
        <begin position="73"/>
        <end position="89"/>
    </location>
</feature>
<evidence type="ECO:0000256" key="1">
    <source>
        <dbReference type="ARBA" id="ARBA00004123"/>
    </source>
</evidence>
<dbReference type="GO" id="GO:0000978">
    <property type="term" value="F:RNA polymerase II cis-regulatory region sequence-specific DNA binding"/>
    <property type="evidence" value="ECO:0007669"/>
    <property type="project" value="InterPro"/>
</dbReference>
<evidence type="ECO:0000256" key="2">
    <source>
        <dbReference type="ARBA" id="ARBA00022723"/>
    </source>
</evidence>
<accession>A0A427XK70</accession>
<keyword evidence="2" id="KW-0479">Metal-binding</keyword>
<comment type="caution">
    <text evidence="10">The sequence shown here is derived from an EMBL/GenBank/DDBJ whole genome shotgun (WGS) entry which is preliminary data.</text>
</comment>
<feature type="domain" description="C2H2-type" evidence="9">
    <location>
        <begin position="10"/>
        <end position="37"/>
    </location>
</feature>
<dbReference type="PROSITE" id="PS00028">
    <property type="entry name" value="ZINC_FINGER_C2H2_1"/>
    <property type="match status" value="2"/>
</dbReference>
<organism evidence="10 11">
    <name type="scientific">Apiotrichum porosum</name>
    <dbReference type="NCBI Taxonomy" id="105984"/>
    <lineage>
        <taxon>Eukaryota</taxon>
        <taxon>Fungi</taxon>
        <taxon>Dikarya</taxon>
        <taxon>Basidiomycota</taxon>
        <taxon>Agaricomycotina</taxon>
        <taxon>Tremellomycetes</taxon>
        <taxon>Trichosporonales</taxon>
        <taxon>Trichosporonaceae</taxon>
        <taxon>Apiotrichum</taxon>
    </lineage>
</organism>
<dbReference type="InterPro" id="IPR051059">
    <property type="entry name" value="VerF-like"/>
</dbReference>
<dbReference type="RefSeq" id="XP_028474339.1">
    <property type="nucleotide sequence ID" value="XM_028617032.1"/>
</dbReference>
<keyword evidence="11" id="KW-1185">Reference proteome</keyword>
<keyword evidence="3" id="KW-0677">Repeat</keyword>
<dbReference type="SUPFAM" id="SSF57667">
    <property type="entry name" value="beta-beta-alpha zinc fingers"/>
    <property type="match status" value="1"/>
</dbReference>
<evidence type="ECO:0000256" key="3">
    <source>
        <dbReference type="ARBA" id="ARBA00022737"/>
    </source>
</evidence>
<feature type="domain" description="C2H2-type" evidence="9">
    <location>
        <begin position="38"/>
        <end position="66"/>
    </location>
</feature>
<evidence type="ECO:0000313" key="10">
    <source>
        <dbReference type="EMBL" id="RSH79192.1"/>
    </source>
</evidence>
<dbReference type="GeneID" id="39585774"/>
<dbReference type="InterPro" id="IPR013087">
    <property type="entry name" value="Znf_C2H2_type"/>
</dbReference>
<dbReference type="GO" id="GO:0000981">
    <property type="term" value="F:DNA-binding transcription factor activity, RNA polymerase II-specific"/>
    <property type="evidence" value="ECO:0007669"/>
    <property type="project" value="InterPro"/>
</dbReference>
<evidence type="ECO:0000256" key="8">
    <source>
        <dbReference type="SAM" id="MobiDB-lite"/>
    </source>
</evidence>
<feature type="region of interest" description="Disordered" evidence="8">
    <location>
        <begin position="292"/>
        <end position="317"/>
    </location>
</feature>
<dbReference type="SMART" id="SM00355">
    <property type="entry name" value="ZnF_C2H2"/>
    <property type="match status" value="2"/>
</dbReference>
<evidence type="ECO:0000256" key="5">
    <source>
        <dbReference type="ARBA" id="ARBA00022833"/>
    </source>
</evidence>
<feature type="region of interest" description="Disordered" evidence="8">
    <location>
        <begin position="58"/>
        <end position="89"/>
    </location>
</feature>
<feature type="compositionally biased region" description="Low complexity" evidence="8">
    <location>
        <begin position="267"/>
        <end position="277"/>
    </location>
</feature>